<protein>
    <submittedName>
        <fullName evidence="2">Stage III sporulation AC/AD family protein</fullName>
    </submittedName>
    <submittedName>
        <fullName evidence="3">Stage III sporulation protein AD</fullName>
    </submittedName>
</protein>
<accession>A0AAP1LI48</accession>
<dbReference type="AlphaFoldDB" id="A0AAP1LI48"/>
<dbReference type="Proteomes" id="UP000474718">
    <property type="component" value="Unassembled WGS sequence"/>
</dbReference>
<reference evidence="2" key="4">
    <citation type="submission" date="2022-06" db="EMBL/GenBank/DDBJ databases">
        <title>Isolation of gut microbiota from human fecal samples.</title>
        <authorList>
            <person name="Pamer E.G."/>
            <person name="Barat B."/>
            <person name="Waligurski E."/>
            <person name="Medina S."/>
            <person name="Paddock L."/>
            <person name="Mostad J."/>
        </authorList>
    </citation>
    <scope>NUCLEOTIDE SEQUENCE</scope>
    <source>
        <strain evidence="2">DFI.7.96</strain>
    </source>
</reference>
<sequence>MNVLGVAVFAIVAAILALTLKQYSPQIAVVVSVGAGVLLFGYIAASLLPVLQEVLSISLLSEGVAENIGTLFKCLGVCYVVQLAADSCRDAGQQAIASKVELAGKVTVLALALPMLKTVVSFLDDLIFL</sequence>
<feature type="transmembrane region" description="Helical" evidence="1">
    <location>
        <begin position="27"/>
        <end position="51"/>
    </location>
</feature>
<evidence type="ECO:0000313" key="7">
    <source>
        <dbReference type="Proteomes" id="UP001205063"/>
    </source>
</evidence>
<dbReference type="EMBL" id="WWVX01000004">
    <property type="protein sequence ID" value="MZL69511.1"/>
    <property type="molecule type" value="Genomic_DNA"/>
</dbReference>
<evidence type="ECO:0000313" key="3">
    <source>
        <dbReference type="EMBL" id="MZL69511.1"/>
    </source>
</evidence>
<evidence type="ECO:0000313" key="6">
    <source>
        <dbReference type="Proteomes" id="UP000474718"/>
    </source>
</evidence>
<dbReference type="EMBL" id="JANGAB010000002">
    <property type="protein sequence ID" value="MCQ4948918.1"/>
    <property type="molecule type" value="Genomic_DNA"/>
</dbReference>
<dbReference type="Proteomes" id="UP000184089">
    <property type="component" value="Unassembled WGS sequence"/>
</dbReference>
<dbReference type="Pfam" id="PF06686">
    <property type="entry name" value="SpoIIIAC"/>
    <property type="match status" value="2"/>
</dbReference>
<keyword evidence="1" id="KW-1133">Transmembrane helix</keyword>
<proteinExistence type="predicted"/>
<name>A0AAP1LI48_9FIRM</name>
<comment type="caution">
    <text evidence="2">The sequence shown here is derived from an EMBL/GenBank/DDBJ whole genome shotgun (WGS) entry which is preliminary data.</text>
</comment>
<dbReference type="EMBL" id="FQVY01000001">
    <property type="protein sequence ID" value="SHF76682.1"/>
    <property type="molecule type" value="Genomic_DNA"/>
</dbReference>
<evidence type="ECO:0000313" key="2">
    <source>
        <dbReference type="EMBL" id="MCQ4948918.1"/>
    </source>
</evidence>
<dbReference type="Proteomes" id="UP001205063">
    <property type="component" value="Unassembled WGS sequence"/>
</dbReference>
<evidence type="ECO:0000313" key="5">
    <source>
        <dbReference type="Proteomes" id="UP000184089"/>
    </source>
</evidence>
<keyword evidence="1" id="KW-0472">Membrane</keyword>
<reference evidence="5" key="2">
    <citation type="submission" date="2016-11" db="EMBL/GenBank/DDBJ databases">
        <authorList>
            <person name="Jaros S."/>
            <person name="Januszkiewicz K."/>
            <person name="Wedrychowicz H."/>
        </authorList>
    </citation>
    <scope>NUCLEOTIDE SEQUENCE [LARGE SCALE GENOMIC DNA]</scope>
    <source>
        <strain evidence="5">DSM 4029</strain>
    </source>
</reference>
<reference evidence="4" key="1">
    <citation type="submission" date="2016-11" db="EMBL/GenBank/DDBJ databases">
        <authorList>
            <person name="Varghese N."/>
            <person name="Submissions S."/>
        </authorList>
    </citation>
    <scope>NUCLEOTIDE SEQUENCE</scope>
    <source>
        <strain evidence="4">DSM 4029</strain>
    </source>
</reference>
<dbReference type="RefSeq" id="WP_021659114.1">
    <property type="nucleotide sequence ID" value="NZ_FQVY01000001.1"/>
</dbReference>
<evidence type="ECO:0000313" key="4">
    <source>
        <dbReference type="EMBL" id="SHF76682.1"/>
    </source>
</evidence>
<reference evidence="3 6" key="3">
    <citation type="journal article" date="2019" name="Nat. Med.">
        <title>A library of human gut bacterial isolates paired with longitudinal multiomics data enables mechanistic microbiome research.</title>
        <authorList>
            <person name="Poyet M."/>
            <person name="Groussin M."/>
            <person name="Gibbons S.M."/>
            <person name="Avila-Pacheco J."/>
            <person name="Jiang X."/>
            <person name="Kearney S.M."/>
            <person name="Perrotta A.R."/>
            <person name="Berdy B."/>
            <person name="Zhao S."/>
            <person name="Lieberman T.D."/>
            <person name="Swanson P.K."/>
            <person name="Smith M."/>
            <person name="Roesemann S."/>
            <person name="Alexander J.E."/>
            <person name="Rich S.A."/>
            <person name="Livny J."/>
            <person name="Vlamakis H."/>
            <person name="Clish C."/>
            <person name="Bullock K."/>
            <person name="Deik A."/>
            <person name="Scott J."/>
            <person name="Pierce K.A."/>
            <person name="Xavier R.J."/>
            <person name="Alm E.J."/>
        </authorList>
    </citation>
    <scope>NUCLEOTIDE SEQUENCE [LARGE SCALE GENOMIC DNA]</scope>
    <source>
        <strain evidence="3 6">BIOML-A2</strain>
    </source>
</reference>
<organism evidence="2 7">
    <name type="scientific">Bittarella massiliensis</name>
    <name type="common">ex Durand et al. 2017</name>
    <dbReference type="NCBI Taxonomy" id="1720313"/>
    <lineage>
        <taxon>Bacteria</taxon>
        <taxon>Bacillati</taxon>
        <taxon>Bacillota</taxon>
        <taxon>Clostridia</taxon>
        <taxon>Eubacteriales</taxon>
        <taxon>Oscillospiraceae</taxon>
        <taxon>Bittarella (ex Durand et al. 2017)</taxon>
    </lineage>
</organism>
<keyword evidence="1" id="KW-0812">Transmembrane</keyword>
<keyword evidence="6" id="KW-1185">Reference proteome</keyword>
<gene>
    <name evidence="3" type="ORF">GT747_07030</name>
    <name evidence="2" type="ORF">NE646_04435</name>
    <name evidence="4" type="ORF">SAMN05444424_0610</name>
</gene>
<dbReference type="InterPro" id="IPR025664">
    <property type="entry name" value="Spore_III_AC/AD"/>
</dbReference>
<evidence type="ECO:0000256" key="1">
    <source>
        <dbReference type="SAM" id="Phobius"/>
    </source>
</evidence>